<dbReference type="InterPro" id="IPR037198">
    <property type="entry name" value="MutL_C_sf"/>
</dbReference>
<dbReference type="PANTHER" id="PTHR10073:SF47">
    <property type="entry name" value="DNA MISMATCH REPAIR PROTEIN MLH3"/>
    <property type="match status" value="1"/>
</dbReference>
<dbReference type="PANTHER" id="PTHR10073">
    <property type="entry name" value="DNA MISMATCH REPAIR PROTEIN MLH, PMS, MUTL"/>
    <property type="match status" value="1"/>
</dbReference>
<organism evidence="4 5">
    <name type="scientific">Colletotrichum nymphaeae SA-01</name>
    <dbReference type="NCBI Taxonomy" id="1460502"/>
    <lineage>
        <taxon>Eukaryota</taxon>
        <taxon>Fungi</taxon>
        <taxon>Dikarya</taxon>
        <taxon>Ascomycota</taxon>
        <taxon>Pezizomycotina</taxon>
        <taxon>Sordariomycetes</taxon>
        <taxon>Hypocreomycetidae</taxon>
        <taxon>Glomerellales</taxon>
        <taxon>Glomerellaceae</taxon>
        <taxon>Colletotrichum</taxon>
        <taxon>Colletotrichum acutatum species complex</taxon>
    </lineage>
</organism>
<feature type="compositionally biased region" description="Polar residues" evidence="2">
    <location>
        <begin position="395"/>
        <end position="405"/>
    </location>
</feature>
<accession>A0A135TJM3</accession>
<dbReference type="Gene3D" id="3.30.565.10">
    <property type="entry name" value="Histidine kinase-like ATPase, C-terminal domain"/>
    <property type="match status" value="1"/>
</dbReference>
<dbReference type="GO" id="GO:0032300">
    <property type="term" value="C:mismatch repair complex"/>
    <property type="evidence" value="ECO:0007669"/>
    <property type="project" value="InterPro"/>
</dbReference>
<dbReference type="SUPFAM" id="SSF53254">
    <property type="entry name" value="Phosphoglycerate mutase-like"/>
    <property type="match status" value="1"/>
</dbReference>
<feature type="region of interest" description="Disordered" evidence="2">
    <location>
        <begin position="510"/>
        <end position="598"/>
    </location>
</feature>
<feature type="compositionally biased region" description="Polar residues" evidence="2">
    <location>
        <begin position="529"/>
        <end position="547"/>
    </location>
</feature>
<evidence type="ECO:0000259" key="3">
    <source>
        <dbReference type="SMART" id="SM00853"/>
    </source>
</evidence>
<dbReference type="OrthoDB" id="429932at2759"/>
<evidence type="ECO:0000256" key="2">
    <source>
        <dbReference type="SAM" id="MobiDB-lite"/>
    </source>
</evidence>
<dbReference type="SUPFAM" id="SSF118116">
    <property type="entry name" value="DNA mismatch repair protein MutL"/>
    <property type="match status" value="1"/>
</dbReference>
<name>A0A135TJM3_9PEZI</name>
<dbReference type="InterPro" id="IPR013078">
    <property type="entry name" value="His_Pase_superF_clade-1"/>
</dbReference>
<feature type="compositionally biased region" description="Basic and acidic residues" evidence="2">
    <location>
        <begin position="511"/>
        <end position="527"/>
    </location>
</feature>
<dbReference type="InterPro" id="IPR029033">
    <property type="entry name" value="His_PPase_superfam"/>
</dbReference>
<comment type="caution">
    <text evidence="4">The sequence shown here is derived from an EMBL/GenBank/DDBJ whole genome shotgun (WGS) entry which is preliminary data.</text>
</comment>
<dbReference type="GO" id="GO:0140664">
    <property type="term" value="F:ATP-dependent DNA damage sensor activity"/>
    <property type="evidence" value="ECO:0007669"/>
    <property type="project" value="InterPro"/>
</dbReference>
<dbReference type="InterPro" id="IPR038973">
    <property type="entry name" value="MutL/Mlh/Pms-like"/>
</dbReference>
<dbReference type="GO" id="GO:0016887">
    <property type="term" value="F:ATP hydrolysis activity"/>
    <property type="evidence" value="ECO:0007669"/>
    <property type="project" value="InterPro"/>
</dbReference>
<sequence>MSIKPLPQDVTRRIRSSATVTSLNGVACALVKNSLDAEATRVNVTIDYSRGNCTVEDDGLGILPIEFQEHGGLAKQHHTSRLSPETDCHGVHGNFLASVAALSLLSITSHHHLFNSQNSVTIHNSKVLVRNIPALPEQRLVAFSHGTRVTVRDLFGSMAVRVKQRAAASEKVAVDKEWGRLLHDLTALLLAWPSGVALFVRDSVNNNEARFRPNTTPESDIVARSSRTLTQSGLVDGLDQVVWTSIGASVGKLTIAGCIALKPVATRRTQFISFGIHPVSNEHGTNVLYNEVNRVFVNSGFAIEEDADVRSDSTGVVLPHPQGTSTKATKLRRGLDRWPMFYFRISSSSRARPLVASSLEDLLEERNHTLANMIDLLKLVCYEFLKKHHFRPHKVTTSLQGSSSGKHQEDDSREGRRRGSSRSRTVSSTTSRSNSATPLSRPESPFDLWQRVKMGRTSGGTSKSGASTPLSSEVALGATIRRTAEQEPGEDITKVQPSLRYLDESGNLLRKPFDDLMPKSSSKEVEPGNRSSATSEAAGQNQLSTRPSFEVEENKSKSSSAKPNDNDGVRGHINLLPSSSQFFKPRDGLKPQPPSDRLRGILSKWENPVFQPVDPPVPQLDGTQGGPKQGLIQSLDLDTTGCSHGAHTSNIKLSGRVSKAALMEAEVISQVDNKFILVKLRRDLISGGNPPDAQTNSVLVLIDQHAADERCRLESLMRDYFYVANRPKEVLAQTETLEKPLQFEFSSKECRLLRKYAHHLRRWGILFNIDGPEPTDWRHNNQSQNWSQTFFGTKYGEPRKTAAQLPDPSVLLLEVIVKKSTGYRTFTGVPKGSLTCLIRDPAAFELAPAKPPIQGPRHIFQSCIKLGNRWVVYLAFPFELVGPQSLIPALIAATKMTAPTSSPVCRYKFTILPEYFIDYHEAADASPNGKVTTQPGLGVLDMHFGDAAADDDVGIEGGARPWERFASHVRNLNAESPDGVDYKVLYLTRHGLGYHNVQAAKVGTAEWDRYWSHLDGDGVVTWLDAALVGAGIQQAKDLGTFWARATSTAAEGEGVPFPESFYTSPLRRCLETSNLAFGPLVESKGAGREFRPVVKEGLRERMTDHTAWLHGGGPALEGGSVRDGGGARREEAACAGGDFLDGSGGVCVVDGAFVCYFGDIEGGWAGDV</sequence>
<dbReference type="Gene3D" id="3.30.1540.20">
    <property type="entry name" value="MutL, C-terminal domain, dimerisation subdomain"/>
    <property type="match status" value="1"/>
</dbReference>
<dbReference type="InterPro" id="IPR042120">
    <property type="entry name" value="MutL_C_dimsub"/>
</dbReference>
<feature type="compositionally biased region" description="Low complexity" evidence="2">
    <location>
        <begin position="455"/>
        <end position="468"/>
    </location>
</feature>
<gene>
    <name evidence="4" type="ORF">CNYM01_11877</name>
</gene>
<dbReference type="InterPro" id="IPR036890">
    <property type="entry name" value="HATPase_C_sf"/>
</dbReference>
<dbReference type="Pfam" id="PF08676">
    <property type="entry name" value="MutL_C"/>
    <property type="match status" value="1"/>
</dbReference>
<evidence type="ECO:0000256" key="1">
    <source>
        <dbReference type="ARBA" id="ARBA00006082"/>
    </source>
</evidence>
<feature type="domain" description="MutL C-terminal dimerisation" evidence="3">
    <location>
        <begin position="667"/>
        <end position="809"/>
    </location>
</feature>
<dbReference type="SMART" id="SM00855">
    <property type="entry name" value="PGAM"/>
    <property type="match status" value="1"/>
</dbReference>
<dbReference type="Proteomes" id="UP000070054">
    <property type="component" value="Unassembled WGS sequence"/>
</dbReference>
<proteinExistence type="inferred from homology"/>
<dbReference type="EMBL" id="JEMN01001095">
    <property type="protein sequence ID" value="KXH48269.1"/>
    <property type="molecule type" value="Genomic_DNA"/>
</dbReference>
<keyword evidence="5" id="KW-1185">Reference proteome</keyword>
<comment type="similarity">
    <text evidence="1">Belongs to the DNA mismatch repair MutL/HexB family.</text>
</comment>
<dbReference type="AlphaFoldDB" id="A0A135TJM3"/>
<feature type="compositionally biased region" description="Low complexity" evidence="2">
    <location>
        <begin position="422"/>
        <end position="435"/>
    </location>
</feature>
<dbReference type="InterPro" id="IPR014790">
    <property type="entry name" value="MutL_C"/>
</dbReference>
<dbReference type="SUPFAM" id="SSF55874">
    <property type="entry name" value="ATPase domain of HSP90 chaperone/DNA topoisomerase II/histidine kinase"/>
    <property type="match status" value="1"/>
</dbReference>
<dbReference type="SMART" id="SM00853">
    <property type="entry name" value="MutL_C"/>
    <property type="match status" value="1"/>
</dbReference>
<reference evidence="4 5" key="1">
    <citation type="submission" date="2014-02" db="EMBL/GenBank/DDBJ databases">
        <title>The genome sequence of Colletotrichum nymphaeae SA-01.</title>
        <authorList>
            <person name="Baroncelli R."/>
            <person name="Thon M.R."/>
        </authorList>
    </citation>
    <scope>NUCLEOTIDE SEQUENCE [LARGE SCALE GENOMIC DNA]</scope>
    <source>
        <strain evidence="4 5">SA-01</strain>
    </source>
</reference>
<feature type="region of interest" description="Disordered" evidence="2">
    <location>
        <begin position="395"/>
        <end position="475"/>
    </location>
</feature>
<dbReference type="Pfam" id="PF13589">
    <property type="entry name" value="HATPase_c_3"/>
    <property type="match status" value="1"/>
</dbReference>
<evidence type="ECO:0000313" key="5">
    <source>
        <dbReference type="Proteomes" id="UP000070054"/>
    </source>
</evidence>
<dbReference type="Gene3D" id="3.40.50.1240">
    <property type="entry name" value="Phosphoglycerate mutase-like"/>
    <property type="match status" value="1"/>
</dbReference>
<dbReference type="GO" id="GO:0005524">
    <property type="term" value="F:ATP binding"/>
    <property type="evidence" value="ECO:0007669"/>
    <property type="project" value="InterPro"/>
</dbReference>
<protein>
    <recommendedName>
        <fullName evidence="3">MutL C-terminal dimerisation domain-containing protein</fullName>
    </recommendedName>
</protein>
<dbReference type="GO" id="GO:0006298">
    <property type="term" value="P:mismatch repair"/>
    <property type="evidence" value="ECO:0007669"/>
    <property type="project" value="InterPro"/>
</dbReference>
<evidence type="ECO:0000313" key="4">
    <source>
        <dbReference type="EMBL" id="KXH48269.1"/>
    </source>
</evidence>
<dbReference type="CDD" id="cd07067">
    <property type="entry name" value="HP_PGM_like"/>
    <property type="match status" value="1"/>
</dbReference>